<reference evidence="3 4" key="1">
    <citation type="submission" date="2016-08" db="EMBL/GenBank/DDBJ databases">
        <title>Novel Firmicutes and Novel Genomes.</title>
        <authorList>
            <person name="Poppleton D.I."/>
            <person name="Gribaldo S."/>
        </authorList>
    </citation>
    <scope>NUCLEOTIDE SEQUENCE [LARGE SCALE GENOMIC DNA]</scope>
    <source>
        <strain evidence="3 4">CTT3</strain>
    </source>
</reference>
<dbReference type="AlphaFoldDB" id="A0A419TB10"/>
<protein>
    <recommendedName>
        <fullName evidence="2">Bypass of forespore C C-terminal domain-containing protein</fullName>
    </recommendedName>
</protein>
<dbReference type="EMBL" id="MCIB01000001">
    <property type="protein sequence ID" value="RKD34666.1"/>
    <property type="molecule type" value="Genomic_DNA"/>
</dbReference>
<dbReference type="RefSeq" id="WP_120166796.1">
    <property type="nucleotide sequence ID" value="NZ_MCIB01000001.1"/>
</dbReference>
<evidence type="ECO:0000313" key="3">
    <source>
        <dbReference type="EMBL" id="RKD34666.1"/>
    </source>
</evidence>
<evidence type="ECO:0000256" key="1">
    <source>
        <dbReference type="SAM" id="Phobius"/>
    </source>
</evidence>
<evidence type="ECO:0000259" key="2">
    <source>
        <dbReference type="Pfam" id="PF08955"/>
    </source>
</evidence>
<keyword evidence="1" id="KW-0812">Transmembrane</keyword>
<dbReference type="OrthoDB" id="2082016at2"/>
<name>A0A419TB10_9FIRM</name>
<sequence>MRGISRFSIFTACLVLFIIGFLVTYFIENDNISEKPFNQISESNQNNNNKPKENENVKDMIISEENPVIISPNTYIEYDTYYTECGDVIKERKKVDENLVNMTEAQFREYISQEHPYWKISTFTNKKIVIDIKKEQLCPKHYIIGVKDNKIAIYRVDENGKRVIYQIIDKDVTLLKKVDQEKLKKGIIVNSKEEIGNILENFIS</sequence>
<keyword evidence="1" id="KW-0472">Membrane</keyword>
<keyword evidence="1" id="KW-1133">Transmembrane helix</keyword>
<dbReference type="Pfam" id="PF08955">
    <property type="entry name" value="BofC_C"/>
    <property type="match status" value="1"/>
</dbReference>
<proteinExistence type="predicted"/>
<dbReference type="Proteomes" id="UP000284177">
    <property type="component" value="Unassembled WGS sequence"/>
</dbReference>
<feature type="domain" description="Bypass of forespore C C-terminal" evidence="2">
    <location>
        <begin position="141"/>
        <end position="202"/>
    </location>
</feature>
<gene>
    <name evidence="3" type="ORF">BET03_02230</name>
</gene>
<dbReference type="InterPro" id="IPR038117">
    <property type="entry name" value="BofC_C_sf"/>
</dbReference>
<organism evidence="3 4">
    <name type="scientific">Thermohalobacter berrensis</name>
    <dbReference type="NCBI Taxonomy" id="99594"/>
    <lineage>
        <taxon>Bacteria</taxon>
        <taxon>Bacillati</taxon>
        <taxon>Bacillota</taxon>
        <taxon>Tissierellia</taxon>
        <taxon>Tissierellales</taxon>
        <taxon>Thermohalobacteraceae</taxon>
        <taxon>Thermohalobacter</taxon>
    </lineage>
</organism>
<feature type="transmembrane region" description="Helical" evidence="1">
    <location>
        <begin position="7"/>
        <end position="27"/>
    </location>
</feature>
<dbReference type="Gene3D" id="3.30.70.1740">
    <property type="entry name" value="Bypass-of-forespore C, C-terminal domain"/>
    <property type="match status" value="1"/>
</dbReference>
<accession>A0A419TB10</accession>
<evidence type="ECO:0000313" key="4">
    <source>
        <dbReference type="Proteomes" id="UP000284177"/>
    </source>
</evidence>
<keyword evidence="4" id="KW-1185">Reference proteome</keyword>
<dbReference type="InterPro" id="IPR015050">
    <property type="entry name" value="BofC_C"/>
</dbReference>
<comment type="caution">
    <text evidence="3">The sequence shown here is derived from an EMBL/GenBank/DDBJ whole genome shotgun (WGS) entry which is preliminary data.</text>
</comment>